<dbReference type="InterPro" id="IPR015422">
    <property type="entry name" value="PyrdxlP-dep_Trfase_small"/>
</dbReference>
<dbReference type="OrthoDB" id="3398487at2"/>
<dbReference type="STRING" id="1399968.CI15_15105"/>
<evidence type="ECO:0000256" key="2">
    <source>
        <dbReference type="ARBA" id="ARBA00008954"/>
    </source>
</evidence>
<evidence type="ECO:0000313" key="5">
    <source>
        <dbReference type="EMBL" id="KXU87473.1"/>
    </source>
</evidence>
<dbReference type="GO" id="GO:0030170">
    <property type="term" value="F:pyridoxal phosphate binding"/>
    <property type="evidence" value="ECO:0007669"/>
    <property type="project" value="InterPro"/>
</dbReference>
<keyword evidence="6" id="KW-1185">Reference proteome</keyword>
<dbReference type="PIRSF" id="PIRSF000521">
    <property type="entry name" value="Transaminase_4ab_Lys_Orn"/>
    <property type="match status" value="1"/>
</dbReference>
<dbReference type="InterPro" id="IPR005814">
    <property type="entry name" value="Aminotrans_3"/>
</dbReference>
<dbReference type="PANTHER" id="PTHR45688:SF13">
    <property type="entry name" value="ALANINE--GLYOXYLATE AMINOTRANSFERASE 2-LIKE"/>
    <property type="match status" value="1"/>
</dbReference>
<dbReference type="EMBL" id="LRBG01000012">
    <property type="protein sequence ID" value="KXU87473.1"/>
    <property type="molecule type" value="Genomic_DNA"/>
</dbReference>
<gene>
    <name evidence="5" type="ORF">CI15_15105</name>
</gene>
<dbReference type="InterPro" id="IPR015424">
    <property type="entry name" value="PyrdxlP-dep_Trfase"/>
</dbReference>
<keyword evidence="5" id="KW-0808">Transferase</keyword>
<dbReference type="InterPro" id="IPR015421">
    <property type="entry name" value="PyrdxlP-dep_Trfase_major"/>
</dbReference>
<evidence type="ECO:0000313" key="6">
    <source>
        <dbReference type="Proteomes" id="UP000075613"/>
    </source>
</evidence>
<comment type="similarity">
    <text evidence="2 4">Belongs to the class-III pyridoxal-phosphate-dependent aminotransferase family.</text>
</comment>
<dbReference type="RefSeq" id="WP_062129115.1">
    <property type="nucleotide sequence ID" value="NZ_LRBG01000012.1"/>
</dbReference>
<dbReference type="Gene3D" id="3.90.1150.10">
    <property type="entry name" value="Aspartate Aminotransferase, domain 1"/>
    <property type="match status" value="1"/>
</dbReference>
<keyword evidence="5" id="KW-0032">Aminotransferase</keyword>
<comment type="cofactor">
    <cofactor evidence="1">
        <name>pyridoxal 5'-phosphate</name>
        <dbReference type="ChEBI" id="CHEBI:597326"/>
    </cofactor>
</comment>
<dbReference type="PROSITE" id="PS00600">
    <property type="entry name" value="AA_TRANSFER_CLASS_3"/>
    <property type="match status" value="1"/>
</dbReference>
<reference evidence="5 6" key="1">
    <citation type="journal article" date="2015" name="Int. J. Syst. Evol. Microbiol.">
        <title>Burkholderia monticola sp. nov., isolated from mountain soil.</title>
        <authorList>
            <person name="Baek I."/>
            <person name="Seo B."/>
            <person name="Lee I."/>
            <person name="Yi H."/>
            <person name="Chun J."/>
        </authorList>
    </citation>
    <scope>NUCLEOTIDE SEQUENCE [LARGE SCALE GENOMIC DNA]</scope>
    <source>
        <strain evidence="5 6">JC2948</strain>
    </source>
</reference>
<name>A0A149PR02_9BURK</name>
<sequence>MPDQDLLQRRYRVLGKRAPLFYDEPLHLVRGEGVWLYDAEGRRYLDAYNNVPHVGHCHPRISDAIARQASQLNTSTRYLHENIVAYGERLVSTFDASLPMVMFCCTGSEANELALRIARECTGNMGIICTAHSYHGNTAAVVQVSSFLSTAEQRGRYVRTIPVIDPYRERGDMSEDELATRYADEVQKAIDAFEADGVRVAGLLMCSGLSCEGLPDVPAGYLARAVEKVRRAGGVYISDEVQGGFARFGSHFWGHQKLGVTPDIVTMGKPMGNGHPLAGVVARRELMEDFAERNPMYFNTFAGNPVSCAAGMAVLDVIADEGLQGNAQTVGRYVLDMLRGLADKHAAIGDVRGSGLFFAVEMVEDRVAKTPAGGVARRVVNAMRERGVLISRIGVHDNILKIRPPMPFSTAHADQLIDTLDAVLCSL</sequence>
<dbReference type="InterPro" id="IPR049704">
    <property type="entry name" value="Aminotrans_3_PPA_site"/>
</dbReference>
<dbReference type="SUPFAM" id="SSF53383">
    <property type="entry name" value="PLP-dependent transferases"/>
    <property type="match status" value="1"/>
</dbReference>
<keyword evidence="3 4" id="KW-0663">Pyridoxal phosphate</keyword>
<protein>
    <submittedName>
        <fullName evidence="5">Aminotransferase</fullName>
    </submittedName>
</protein>
<evidence type="ECO:0000256" key="3">
    <source>
        <dbReference type="ARBA" id="ARBA00022898"/>
    </source>
</evidence>
<organism evidence="5 6">
    <name type="scientific">Paraburkholderia monticola</name>
    <dbReference type="NCBI Taxonomy" id="1399968"/>
    <lineage>
        <taxon>Bacteria</taxon>
        <taxon>Pseudomonadati</taxon>
        <taxon>Pseudomonadota</taxon>
        <taxon>Betaproteobacteria</taxon>
        <taxon>Burkholderiales</taxon>
        <taxon>Burkholderiaceae</taxon>
        <taxon>Paraburkholderia</taxon>
    </lineage>
</organism>
<dbReference type="PANTHER" id="PTHR45688">
    <property type="match status" value="1"/>
</dbReference>
<dbReference type="AlphaFoldDB" id="A0A149PR02"/>
<accession>A0A149PR02</accession>
<comment type="caution">
    <text evidence="5">The sequence shown here is derived from an EMBL/GenBank/DDBJ whole genome shotgun (WGS) entry which is preliminary data.</text>
</comment>
<proteinExistence type="inferred from homology"/>
<dbReference type="CDD" id="cd00610">
    <property type="entry name" value="OAT_like"/>
    <property type="match status" value="1"/>
</dbReference>
<dbReference type="Proteomes" id="UP000075613">
    <property type="component" value="Unassembled WGS sequence"/>
</dbReference>
<dbReference type="Pfam" id="PF00202">
    <property type="entry name" value="Aminotran_3"/>
    <property type="match status" value="1"/>
</dbReference>
<evidence type="ECO:0000256" key="1">
    <source>
        <dbReference type="ARBA" id="ARBA00001933"/>
    </source>
</evidence>
<evidence type="ECO:0000256" key="4">
    <source>
        <dbReference type="RuleBase" id="RU003560"/>
    </source>
</evidence>
<dbReference type="Gene3D" id="3.40.640.10">
    <property type="entry name" value="Type I PLP-dependent aspartate aminotransferase-like (Major domain)"/>
    <property type="match status" value="1"/>
</dbReference>
<dbReference type="GO" id="GO:0008483">
    <property type="term" value="F:transaminase activity"/>
    <property type="evidence" value="ECO:0007669"/>
    <property type="project" value="UniProtKB-KW"/>
</dbReference>